<protein>
    <submittedName>
        <fullName evidence="1">Uncharacterized protein</fullName>
    </submittedName>
</protein>
<dbReference type="AlphaFoldDB" id="A6DJ00"/>
<organism evidence="1 2">
    <name type="scientific">Lentisphaera araneosa HTCC2155</name>
    <dbReference type="NCBI Taxonomy" id="313628"/>
    <lineage>
        <taxon>Bacteria</taxon>
        <taxon>Pseudomonadati</taxon>
        <taxon>Lentisphaerota</taxon>
        <taxon>Lentisphaeria</taxon>
        <taxon>Lentisphaerales</taxon>
        <taxon>Lentisphaeraceae</taxon>
        <taxon>Lentisphaera</taxon>
    </lineage>
</organism>
<comment type="caution">
    <text evidence="1">The sequence shown here is derived from an EMBL/GenBank/DDBJ whole genome shotgun (WGS) entry which is preliminary data.</text>
</comment>
<keyword evidence="2" id="KW-1185">Reference proteome</keyword>
<reference evidence="1 2" key="1">
    <citation type="journal article" date="2010" name="J. Bacteriol.">
        <title>Genome sequence of Lentisphaera araneosa HTCC2155T, the type species of the order Lentisphaerales in the phylum Lentisphaerae.</title>
        <authorList>
            <person name="Thrash J.C."/>
            <person name="Cho J.C."/>
            <person name="Vergin K.L."/>
            <person name="Morris R.M."/>
            <person name="Giovannoni S.J."/>
        </authorList>
    </citation>
    <scope>NUCLEOTIDE SEQUENCE [LARGE SCALE GENOMIC DNA]</scope>
    <source>
        <strain evidence="1 2">HTCC2155</strain>
    </source>
</reference>
<name>A6DJ00_9BACT</name>
<accession>A6DJ00</accession>
<evidence type="ECO:0000313" key="2">
    <source>
        <dbReference type="Proteomes" id="UP000004947"/>
    </source>
</evidence>
<sequence length="45" mass="5182">MCFIGLRLRLRFAEQELGSSDLYIVHASACWRKLYAQLGLRGPIE</sequence>
<dbReference type="EMBL" id="ABCK01000005">
    <property type="protein sequence ID" value="EDM28436.1"/>
    <property type="molecule type" value="Genomic_DNA"/>
</dbReference>
<proteinExistence type="predicted"/>
<dbReference type="Proteomes" id="UP000004947">
    <property type="component" value="Unassembled WGS sequence"/>
</dbReference>
<evidence type="ECO:0000313" key="1">
    <source>
        <dbReference type="EMBL" id="EDM28436.1"/>
    </source>
</evidence>
<gene>
    <name evidence="1" type="ORF">LNTAR_10986</name>
</gene>